<evidence type="ECO:0000256" key="3">
    <source>
        <dbReference type="SAM" id="Coils"/>
    </source>
</evidence>
<feature type="domain" description="Calponin-homology (CH)" evidence="5">
    <location>
        <begin position="134"/>
        <end position="242"/>
    </location>
</feature>
<dbReference type="Gene3D" id="1.10.418.10">
    <property type="entry name" value="Calponin-like domain"/>
    <property type="match status" value="2"/>
</dbReference>
<dbReference type="InterPro" id="IPR001715">
    <property type="entry name" value="CH_dom"/>
</dbReference>
<dbReference type="Proteomes" id="UP000662931">
    <property type="component" value="Chromosome 1"/>
</dbReference>
<dbReference type="RefSeq" id="XP_038777112.1">
    <property type="nucleotide sequence ID" value="XM_038921184.1"/>
</dbReference>
<dbReference type="GO" id="GO:0007010">
    <property type="term" value="P:cytoskeleton organization"/>
    <property type="evidence" value="ECO:0007669"/>
    <property type="project" value="UniProtKB-ARBA"/>
</dbReference>
<dbReference type="OrthoDB" id="10017054at2759"/>
<feature type="domain" description="EF-hand" evidence="6">
    <location>
        <begin position="565"/>
        <end position="600"/>
    </location>
</feature>
<keyword evidence="1" id="KW-0677">Repeat</keyword>
<dbReference type="Gene3D" id="1.10.238.10">
    <property type="entry name" value="EF-hand"/>
    <property type="match status" value="1"/>
</dbReference>
<dbReference type="SMART" id="SM00033">
    <property type="entry name" value="CH"/>
    <property type="match status" value="2"/>
</dbReference>
<dbReference type="SUPFAM" id="SSF47473">
    <property type="entry name" value="EF-hand"/>
    <property type="match status" value="1"/>
</dbReference>
<dbReference type="PROSITE" id="PS50021">
    <property type="entry name" value="CH"/>
    <property type="match status" value="2"/>
</dbReference>
<evidence type="ECO:0000259" key="6">
    <source>
        <dbReference type="PROSITE" id="PS50222"/>
    </source>
</evidence>
<dbReference type="AlphaFoldDB" id="A0A875RTI9"/>
<dbReference type="GO" id="GO:0005509">
    <property type="term" value="F:calcium ion binding"/>
    <property type="evidence" value="ECO:0007669"/>
    <property type="project" value="InterPro"/>
</dbReference>
<dbReference type="InterPro" id="IPR036872">
    <property type="entry name" value="CH_dom_sf"/>
</dbReference>
<dbReference type="GO" id="GO:0003779">
    <property type="term" value="F:actin binding"/>
    <property type="evidence" value="ECO:0007669"/>
    <property type="project" value="UniProtKB-KW"/>
</dbReference>
<organism evidence="7 8">
    <name type="scientific">Eeniella nana</name>
    <name type="common">Yeast</name>
    <name type="synonym">Brettanomyces nanus</name>
    <dbReference type="NCBI Taxonomy" id="13502"/>
    <lineage>
        <taxon>Eukaryota</taxon>
        <taxon>Fungi</taxon>
        <taxon>Dikarya</taxon>
        <taxon>Ascomycota</taxon>
        <taxon>Saccharomycotina</taxon>
        <taxon>Pichiomycetes</taxon>
        <taxon>Pichiales</taxon>
        <taxon>Pichiaceae</taxon>
        <taxon>Brettanomyces</taxon>
    </lineage>
</organism>
<keyword evidence="3" id="KW-0175">Coiled coil</keyword>
<name>A0A875RTI9_EENNA</name>
<feature type="coiled-coil region" evidence="3">
    <location>
        <begin position="240"/>
        <end position="267"/>
    </location>
</feature>
<evidence type="ECO:0000256" key="1">
    <source>
        <dbReference type="ARBA" id="ARBA00022737"/>
    </source>
</evidence>
<dbReference type="PROSITE" id="PS50222">
    <property type="entry name" value="EF_HAND_2"/>
    <property type="match status" value="1"/>
</dbReference>
<evidence type="ECO:0000259" key="5">
    <source>
        <dbReference type="PROSITE" id="PS50021"/>
    </source>
</evidence>
<dbReference type="InterPro" id="IPR011992">
    <property type="entry name" value="EF-hand-dom_pair"/>
</dbReference>
<sequence>MPDKDNWVSVQEKTFLRWVNMKLEQGRYPSIEKLSDLASGIALCNLLNILTHTKLTPIYEKPTTKFQCIENLDRLLEFIKNHENLQVYNIGAEDIVDGNLKLTLGLLWTIIFRYSMAFEEKEGEDDKEYIAGHLSKKDILLRWTQLVTKDLKDVEIKNFTTSWRNGLALAAILSHFEPQLMNYDDFIAENADNPRQIVELVMTNAEKALGIHRLIDADDLVCEKPDEKCIIAYISIWYDKLHLREIMEFQKENMERLKKKRSEQSLKKALEQADRRQVGSRKQLRARMETFFAVVGNIVNMKNKFLLEMESLIIKMANWMAQLSFSEDEFHNVEDVLRFRKGLQQYRTVGKMEIFKELNHLRSEKVKLNMCLRDYNFDSFREPQQKSLDKAQRLLKQLKVFEAEAQQYVKDYLDKKVDEMTNNFHKSSSSIQLGLNLIEGELAEQHMDTKKQLNILTEVMEDLKSLEMMIQRLDGILKEIDSLYLRLNATYDHNSEDAKVGRFRAKIDYLQKLVLDRLQFIDKEFQNKDRVFKILKGSEELKEREEVGKVDLSSHLPVDLENNNSELDLEKYVFDRFDEGNKDYLNKSEFKEAFGYLYPRLSDQQLEDLFEIIYNSSNLILRGVRFEDFARLLKSTPEDEDEHEEKERKGPMGPISSQCITKINRKRENSKSLSSKDEEFANMKGELYLNTFREACNNRDFITVGDLEKIEVDKRLIKRLGDVMAELDSDKDQNKNKSYDYVQFFSDPESSLIYQDIGSEKGETEVKGLENILQDLEKVDLE</sequence>
<dbReference type="InterPro" id="IPR002048">
    <property type="entry name" value="EF_hand_dom"/>
</dbReference>
<dbReference type="GeneID" id="62194260"/>
<dbReference type="Pfam" id="PF00307">
    <property type="entry name" value="CH"/>
    <property type="match status" value="2"/>
</dbReference>
<dbReference type="InterPro" id="IPR001589">
    <property type="entry name" value="Actinin_actin-bd_CS"/>
</dbReference>
<proteinExistence type="predicted"/>
<evidence type="ECO:0000256" key="2">
    <source>
        <dbReference type="ARBA" id="ARBA00023203"/>
    </source>
</evidence>
<dbReference type="SUPFAM" id="SSF47576">
    <property type="entry name" value="Calponin-homology domain, CH-domain"/>
    <property type="match status" value="1"/>
</dbReference>
<evidence type="ECO:0000313" key="8">
    <source>
        <dbReference type="Proteomes" id="UP000662931"/>
    </source>
</evidence>
<reference evidence="7" key="1">
    <citation type="submission" date="2020-10" db="EMBL/GenBank/DDBJ databases">
        <authorList>
            <person name="Roach M.J.R."/>
        </authorList>
    </citation>
    <scope>NUCLEOTIDE SEQUENCE</scope>
    <source>
        <strain evidence="7">CBS 1945</strain>
    </source>
</reference>
<keyword evidence="8" id="KW-1185">Reference proteome</keyword>
<feature type="region of interest" description="Disordered" evidence="4">
    <location>
        <begin position="636"/>
        <end position="661"/>
    </location>
</feature>
<keyword evidence="2" id="KW-0009">Actin-binding</keyword>
<gene>
    <name evidence="7" type="ORF">FOA43_000859</name>
</gene>
<dbReference type="PANTHER" id="PTHR11915">
    <property type="entry name" value="SPECTRIN/FILAMIN RELATED CYTOSKELETAL PROTEIN"/>
    <property type="match status" value="1"/>
</dbReference>
<evidence type="ECO:0000313" key="7">
    <source>
        <dbReference type="EMBL" id="QPG73547.1"/>
    </source>
</evidence>
<dbReference type="PROSITE" id="PS00020">
    <property type="entry name" value="ACTININ_2"/>
    <property type="match status" value="1"/>
</dbReference>
<accession>A0A875RTI9</accession>
<protein>
    <submittedName>
        <fullName evidence="7">Uncharacterized protein</fullName>
    </submittedName>
</protein>
<dbReference type="KEGG" id="bnn:FOA43_000859"/>
<dbReference type="EMBL" id="CP064812">
    <property type="protein sequence ID" value="QPG73547.1"/>
    <property type="molecule type" value="Genomic_DNA"/>
</dbReference>
<evidence type="ECO:0000256" key="4">
    <source>
        <dbReference type="SAM" id="MobiDB-lite"/>
    </source>
</evidence>
<feature type="domain" description="Calponin-homology (CH)" evidence="5">
    <location>
        <begin position="9"/>
        <end position="115"/>
    </location>
</feature>